<dbReference type="Gene3D" id="3.40.50.720">
    <property type="entry name" value="NAD(P)-binding Rossmann-like Domain"/>
    <property type="match status" value="1"/>
</dbReference>
<gene>
    <name evidence="5" type="ORF">HMPREF7215_1835</name>
</gene>
<dbReference type="SUPFAM" id="SSF48179">
    <property type="entry name" value="6-phosphogluconate dehydrogenase C-terminal domain-like"/>
    <property type="match status" value="1"/>
</dbReference>
<reference evidence="5 6" key="1">
    <citation type="submission" date="2009-12" db="EMBL/GenBank/DDBJ databases">
        <authorList>
            <person name="Shrivastava S."/>
            <person name="Madupu R."/>
            <person name="Durkin A.S."/>
            <person name="Torralba M."/>
            <person name="Methe B."/>
            <person name="Sutton G.G."/>
            <person name="Strausberg R.L."/>
            <person name="Nelson K.E."/>
        </authorList>
    </citation>
    <scope>NUCLEOTIDE SEQUENCE [LARGE SCALE GENOMIC DNA]</scope>
    <source>
        <strain evidence="5 6">W5455</strain>
    </source>
</reference>
<sequence length="300" mass="32661">MKLGFIGLGQMGKYCALNLLKNRGELHVNDIDPEAVAFLISHGAKKSDSNAELMSVCDIVFLCLPNGDIVEKVIFGEHGLAEGFEKGKIIVDLTTADYQKTRETALRVEALGVNFIDAPLSGMEARAKTGQLSVMCGGKKNVFDVVSTYLDDIGSSVLFLGEYGSGQLAKMINNVLYNINMAALAEILPFAVKMGLAPEKVGTLVNAGTGRSYASEYFIPKILERDFVYGFTMDSAYKDMQSASVISAKMKIPTPVLHAAMTTYQMTLLEGWGQEYKGAMIKVYEKLLGVKFSKNVEMIS</sequence>
<evidence type="ECO:0000256" key="1">
    <source>
        <dbReference type="ARBA" id="ARBA00023002"/>
    </source>
</evidence>
<evidence type="ECO:0000259" key="4">
    <source>
        <dbReference type="Pfam" id="PF14833"/>
    </source>
</evidence>
<dbReference type="SUPFAM" id="SSF51735">
    <property type="entry name" value="NAD(P)-binding Rossmann-fold domains"/>
    <property type="match status" value="1"/>
</dbReference>
<organism evidence="5 6">
    <name type="scientific">Pyramidobacter piscolens W5455</name>
    <dbReference type="NCBI Taxonomy" id="352165"/>
    <lineage>
        <taxon>Bacteria</taxon>
        <taxon>Thermotogati</taxon>
        <taxon>Synergistota</taxon>
        <taxon>Synergistia</taxon>
        <taxon>Synergistales</taxon>
        <taxon>Dethiosulfovibrionaceae</taxon>
        <taxon>Pyramidobacter</taxon>
    </lineage>
</organism>
<evidence type="ECO:0000313" key="6">
    <source>
        <dbReference type="Proteomes" id="UP000006462"/>
    </source>
</evidence>
<dbReference type="Pfam" id="PF14833">
    <property type="entry name" value="NAD_binding_11"/>
    <property type="match status" value="1"/>
</dbReference>
<dbReference type="GO" id="GO:0008679">
    <property type="term" value="F:2-hydroxy-3-oxopropionate reductase activity"/>
    <property type="evidence" value="ECO:0007669"/>
    <property type="project" value="UniProtKB-EC"/>
</dbReference>
<protein>
    <submittedName>
        <fullName evidence="5">Phosphogluconate dehydrogenase (Decarboxylating), NAD binding domain protein</fullName>
        <ecNumber evidence="5">1.1.1.60</ecNumber>
    </submittedName>
</protein>
<dbReference type="InterPro" id="IPR006115">
    <property type="entry name" value="6PGDH_NADP-bd"/>
</dbReference>
<dbReference type="InterPro" id="IPR008927">
    <property type="entry name" value="6-PGluconate_DH-like_C_sf"/>
</dbReference>
<dbReference type="EC" id="1.1.1.60" evidence="5"/>
<dbReference type="Gene3D" id="1.10.1040.10">
    <property type="entry name" value="N-(1-d-carboxylethyl)-l-norvaline Dehydrogenase, domain 2"/>
    <property type="match status" value="1"/>
</dbReference>
<dbReference type="Pfam" id="PF03446">
    <property type="entry name" value="NAD_binding_2"/>
    <property type="match status" value="1"/>
</dbReference>
<dbReference type="EMBL" id="ADFP01000095">
    <property type="protein sequence ID" value="EFB90113.1"/>
    <property type="molecule type" value="Genomic_DNA"/>
</dbReference>
<dbReference type="InterPro" id="IPR036291">
    <property type="entry name" value="NAD(P)-bd_dom_sf"/>
</dbReference>
<comment type="caution">
    <text evidence="5">The sequence shown here is derived from an EMBL/GenBank/DDBJ whole genome shotgun (WGS) entry which is preliminary data.</text>
</comment>
<dbReference type="RefSeq" id="WP_009165456.1">
    <property type="nucleotide sequence ID" value="NZ_ADFP01000095.1"/>
</dbReference>
<keyword evidence="2" id="KW-0520">NAD</keyword>
<dbReference type="PANTHER" id="PTHR43060">
    <property type="entry name" value="3-HYDROXYISOBUTYRATE DEHYDROGENASE-LIKE 1, MITOCHONDRIAL-RELATED"/>
    <property type="match status" value="1"/>
</dbReference>
<keyword evidence="1 5" id="KW-0560">Oxidoreductase</keyword>
<evidence type="ECO:0000313" key="5">
    <source>
        <dbReference type="EMBL" id="EFB90113.1"/>
    </source>
</evidence>
<name>A0ABM9ZT83_9BACT</name>
<evidence type="ECO:0000256" key="2">
    <source>
        <dbReference type="ARBA" id="ARBA00023027"/>
    </source>
</evidence>
<feature type="domain" description="3-hydroxyisobutyrate dehydrogenase-like NAD-binding" evidence="4">
    <location>
        <begin position="164"/>
        <end position="284"/>
    </location>
</feature>
<feature type="domain" description="6-phosphogluconate dehydrogenase NADP-binding" evidence="3">
    <location>
        <begin position="2"/>
        <end position="161"/>
    </location>
</feature>
<dbReference type="GeneID" id="90987354"/>
<keyword evidence="6" id="KW-1185">Reference proteome</keyword>
<evidence type="ECO:0000259" key="3">
    <source>
        <dbReference type="Pfam" id="PF03446"/>
    </source>
</evidence>
<dbReference type="PIRSF" id="PIRSF000103">
    <property type="entry name" value="HIBADH"/>
    <property type="match status" value="1"/>
</dbReference>
<dbReference type="InterPro" id="IPR015815">
    <property type="entry name" value="HIBADH-related"/>
</dbReference>
<proteinExistence type="predicted"/>
<dbReference type="InterPro" id="IPR029154">
    <property type="entry name" value="HIBADH-like_NADP-bd"/>
</dbReference>
<dbReference type="PANTHER" id="PTHR43060:SF15">
    <property type="entry name" value="3-HYDROXYISOBUTYRATE DEHYDROGENASE-LIKE 1, MITOCHONDRIAL-RELATED"/>
    <property type="match status" value="1"/>
</dbReference>
<dbReference type="Proteomes" id="UP000006462">
    <property type="component" value="Unassembled WGS sequence"/>
</dbReference>
<accession>A0ABM9ZT83</accession>
<dbReference type="InterPro" id="IPR013328">
    <property type="entry name" value="6PGD_dom2"/>
</dbReference>